<feature type="coiled-coil region" evidence="1">
    <location>
        <begin position="123"/>
        <end position="150"/>
    </location>
</feature>
<dbReference type="Proteomes" id="UP001150217">
    <property type="component" value="Unassembled WGS sequence"/>
</dbReference>
<protein>
    <submittedName>
        <fullName evidence="4">Uncharacterized protein</fullName>
    </submittedName>
</protein>
<keyword evidence="1" id="KW-0175">Coiled coil</keyword>
<reference evidence="4" key="1">
    <citation type="submission" date="2022-08" db="EMBL/GenBank/DDBJ databases">
        <title>A Global Phylogenomic Analysis of the Shiitake Genus Lentinula.</title>
        <authorList>
            <consortium name="DOE Joint Genome Institute"/>
            <person name="Sierra-Patev S."/>
            <person name="Min B."/>
            <person name="Naranjo-Ortiz M."/>
            <person name="Looney B."/>
            <person name="Konkel Z."/>
            <person name="Slot J.C."/>
            <person name="Sakamoto Y."/>
            <person name="Steenwyk J.L."/>
            <person name="Rokas A."/>
            <person name="Carro J."/>
            <person name="Camarero S."/>
            <person name="Ferreira P."/>
            <person name="Molpeceres G."/>
            <person name="Ruiz-Duenas F.J."/>
            <person name="Serrano A."/>
            <person name="Henrissat B."/>
            <person name="Drula E."/>
            <person name="Hughes K.W."/>
            <person name="Mata J.L."/>
            <person name="Ishikawa N.K."/>
            <person name="Vargas-Isla R."/>
            <person name="Ushijima S."/>
            <person name="Smith C.A."/>
            <person name="Ahrendt S."/>
            <person name="Andreopoulos W."/>
            <person name="He G."/>
            <person name="Labutti K."/>
            <person name="Lipzen A."/>
            <person name="Ng V."/>
            <person name="Riley R."/>
            <person name="Sandor L."/>
            <person name="Barry K."/>
            <person name="Martinez A.T."/>
            <person name="Xiao Y."/>
            <person name="Gibbons J.G."/>
            <person name="Terashima K."/>
            <person name="Grigoriev I.V."/>
            <person name="Hibbett D.S."/>
        </authorList>
    </citation>
    <scope>NUCLEOTIDE SEQUENCE</scope>
    <source>
        <strain evidence="4">RHP3577 ss4</strain>
    </source>
</reference>
<proteinExistence type="predicted"/>
<evidence type="ECO:0000256" key="3">
    <source>
        <dbReference type="SAM" id="SignalP"/>
    </source>
</evidence>
<feature type="signal peptide" evidence="3">
    <location>
        <begin position="1"/>
        <end position="20"/>
    </location>
</feature>
<keyword evidence="5" id="KW-1185">Reference proteome</keyword>
<feature type="compositionally biased region" description="Low complexity" evidence="2">
    <location>
        <begin position="28"/>
        <end position="41"/>
    </location>
</feature>
<dbReference type="EMBL" id="JANVFT010000011">
    <property type="protein sequence ID" value="KAJ4499386.1"/>
    <property type="molecule type" value="Genomic_DNA"/>
</dbReference>
<evidence type="ECO:0000256" key="1">
    <source>
        <dbReference type="SAM" id="Coils"/>
    </source>
</evidence>
<sequence length="225" mass="24048">MVLSRIILTALLALGSIAVALPVAPRGATGTTPTPASGAPSQGSLAVGDGVPLENHNKEVSLRLGGVTPQGNQASNSVSQTQSSSAAGSLCNVPPLAQSNELSLFSRPSGETKADLLRRMALIKDHTNVHKNYKAQVERLANTLKQKEELDTAADRMNIFQDTRAVGILSFVIQVYLFPHNDIYCYFQGLKVIAAKNLRKSAKLSIMVKMWTSSLTSSVLVTYVN</sequence>
<comment type="caution">
    <text evidence="4">The sequence shown here is derived from an EMBL/GenBank/DDBJ whole genome shotgun (WGS) entry which is preliminary data.</text>
</comment>
<organism evidence="4 5">
    <name type="scientific">Lentinula lateritia</name>
    <dbReference type="NCBI Taxonomy" id="40482"/>
    <lineage>
        <taxon>Eukaryota</taxon>
        <taxon>Fungi</taxon>
        <taxon>Dikarya</taxon>
        <taxon>Basidiomycota</taxon>
        <taxon>Agaricomycotina</taxon>
        <taxon>Agaricomycetes</taxon>
        <taxon>Agaricomycetidae</taxon>
        <taxon>Agaricales</taxon>
        <taxon>Marasmiineae</taxon>
        <taxon>Omphalotaceae</taxon>
        <taxon>Lentinula</taxon>
    </lineage>
</organism>
<evidence type="ECO:0000313" key="5">
    <source>
        <dbReference type="Proteomes" id="UP001150217"/>
    </source>
</evidence>
<feature type="region of interest" description="Disordered" evidence="2">
    <location>
        <begin position="28"/>
        <end position="52"/>
    </location>
</feature>
<evidence type="ECO:0000256" key="2">
    <source>
        <dbReference type="SAM" id="MobiDB-lite"/>
    </source>
</evidence>
<keyword evidence="3" id="KW-0732">Signal</keyword>
<name>A0ABQ8VSM8_9AGAR</name>
<accession>A0ABQ8VSM8</accession>
<gene>
    <name evidence="4" type="ORF">C8R41DRAFT_62605</name>
</gene>
<feature type="compositionally biased region" description="Low complexity" evidence="2">
    <location>
        <begin position="73"/>
        <end position="89"/>
    </location>
</feature>
<evidence type="ECO:0000313" key="4">
    <source>
        <dbReference type="EMBL" id="KAJ4499386.1"/>
    </source>
</evidence>
<feature type="region of interest" description="Disordered" evidence="2">
    <location>
        <begin position="64"/>
        <end position="90"/>
    </location>
</feature>
<feature type="chain" id="PRO_5047088157" evidence="3">
    <location>
        <begin position="21"/>
        <end position="225"/>
    </location>
</feature>